<dbReference type="GO" id="GO:0005737">
    <property type="term" value="C:cytoplasm"/>
    <property type="evidence" value="ECO:0007669"/>
    <property type="project" value="UniProtKB-SubCell"/>
</dbReference>
<dbReference type="PROSITE" id="PS51192">
    <property type="entry name" value="HELICASE_ATP_BIND_1"/>
    <property type="match status" value="1"/>
</dbReference>
<dbReference type="Pfam" id="PF00271">
    <property type="entry name" value="Helicase_C"/>
    <property type="match status" value="1"/>
</dbReference>
<dbReference type="SMART" id="SM00982">
    <property type="entry name" value="TRCF"/>
    <property type="match status" value="1"/>
</dbReference>
<dbReference type="GO" id="GO:0016787">
    <property type="term" value="F:hydrolase activity"/>
    <property type="evidence" value="ECO:0007669"/>
    <property type="project" value="UniProtKB-KW"/>
</dbReference>
<dbReference type="Gene3D" id="3.30.2060.10">
    <property type="entry name" value="Penicillin-binding protein 1b domain"/>
    <property type="match status" value="1"/>
</dbReference>
<comment type="subcellular location">
    <subcellularLocation>
        <location evidence="1 13">Cytoplasm</location>
    </subcellularLocation>
</comment>
<evidence type="ECO:0000256" key="11">
    <source>
        <dbReference type="ARBA" id="ARBA00061399"/>
    </source>
</evidence>
<dbReference type="AlphaFoldDB" id="A0A1M4VQX5"/>
<dbReference type="InterPro" id="IPR011545">
    <property type="entry name" value="DEAD/DEAH_box_helicase_dom"/>
</dbReference>
<dbReference type="InterPro" id="IPR041471">
    <property type="entry name" value="UvrB_inter"/>
</dbReference>
<keyword evidence="6 16" id="KW-0347">Helicase</keyword>
<dbReference type="Gene3D" id="3.90.1150.50">
    <property type="entry name" value="Transcription-repair-coupling factor, D7 domain"/>
    <property type="match status" value="1"/>
</dbReference>
<dbReference type="Pfam" id="PF03461">
    <property type="entry name" value="TRCF"/>
    <property type="match status" value="1"/>
</dbReference>
<dbReference type="Pfam" id="PF00270">
    <property type="entry name" value="DEAD"/>
    <property type="match status" value="1"/>
</dbReference>
<dbReference type="OrthoDB" id="9804325at2"/>
<dbReference type="PANTHER" id="PTHR47964:SF1">
    <property type="entry name" value="ATP-DEPENDENT DNA HELICASE HOMOLOG RECG, CHLOROPLASTIC"/>
    <property type="match status" value="1"/>
</dbReference>
<proteinExistence type="inferred from homology"/>
<dbReference type="PROSITE" id="PS51194">
    <property type="entry name" value="HELICASE_CTER"/>
    <property type="match status" value="1"/>
</dbReference>
<dbReference type="SUPFAM" id="SSF52540">
    <property type="entry name" value="P-loop containing nucleoside triphosphate hydrolases"/>
    <property type="match status" value="4"/>
</dbReference>
<dbReference type="Gene3D" id="3.40.50.11180">
    <property type="match status" value="1"/>
</dbReference>
<dbReference type="HAMAP" id="MF_00969">
    <property type="entry name" value="TRCF"/>
    <property type="match status" value="1"/>
</dbReference>
<dbReference type="SMART" id="SM00487">
    <property type="entry name" value="DEXDc"/>
    <property type="match status" value="1"/>
</dbReference>
<dbReference type="GO" id="GO:0005524">
    <property type="term" value="F:ATP binding"/>
    <property type="evidence" value="ECO:0007669"/>
    <property type="project" value="UniProtKB-UniRule"/>
</dbReference>
<keyword evidence="4 13" id="KW-0227">DNA damage</keyword>
<evidence type="ECO:0000256" key="7">
    <source>
        <dbReference type="ARBA" id="ARBA00022840"/>
    </source>
</evidence>
<evidence type="ECO:0000256" key="5">
    <source>
        <dbReference type="ARBA" id="ARBA00022801"/>
    </source>
</evidence>
<dbReference type="InterPro" id="IPR036101">
    <property type="entry name" value="CarD-like/TRCF_RID_sf"/>
</dbReference>
<dbReference type="SUPFAM" id="SSF141259">
    <property type="entry name" value="CarD-like"/>
    <property type="match status" value="1"/>
</dbReference>
<dbReference type="NCBIfam" id="TIGR00580">
    <property type="entry name" value="mfd"/>
    <property type="match status" value="1"/>
</dbReference>
<dbReference type="CDD" id="cd17991">
    <property type="entry name" value="DEXHc_TRCF"/>
    <property type="match status" value="1"/>
</dbReference>
<name>A0A1M4VQX5_9ACTN</name>
<dbReference type="GO" id="GO:0003678">
    <property type="term" value="F:DNA helicase activity"/>
    <property type="evidence" value="ECO:0007669"/>
    <property type="project" value="TreeGrafter"/>
</dbReference>
<evidence type="ECO:0000256" key="10">
    <source>
        <dbReference type="ARBA" id="ARBA00061104"/>
    </source>
</evidence>
<keyword evidence="2 13" id="KW-0963">Cytoplasm</keyword>
<dbReference type="InterPro" id="IPR027417">
    <property type="entry name" value="P-loop_NTPase"/>
</dbReference>
<dbReference type="EC" id="3.6.4.-" evidence="13"/>
<evidence type="ECO:0000256" key="8">
    <source>
        <dbReference type="ARBA" id="ARBA00023125"/>
    </source>
</evidence>
<accession>A0A1M4VQX5</accession>
<dbReference type="InterPro" id="IPR014001">
    <property type="entry name" value="Helicase_ATP-bd"/>
</dbReference>
<evidence type="ECO:0000256" key="3">
    <source>
        <dbReference type="ARBA" id="ARBA00022741"/>
    </source>
</evidence>
<organism evidence="16 17">
    <name type="scientific">Ferrithrix thermotolerans DSM 19514</name>
    <dbReference type="NCBI Taxonomy" id="1121881"/>
    <lineage>
        <taxon>Bacteria</taxon>
        <taxon>Bacillati</taxon>
        <taxon>Actinomycetota</taxon>
        <taxon>Acidimicrobiia</taxon>
        <taxon>Acidimicrobiales</taxon>
        <taxon>Acidimicrobiaceae</taxon>
        <taxon>Ferrithrix</taxon>
    </lineage>
</organism>
<evidence type="ECO:0000313" key="16">
    <source>
        <dbReference type="EMBL" id="SHE71359.1"/>
    </source>
</evidence>
<comment type="similarity">
    <text evidence="10 13">In the N-terminal section; belongs to the UvrB family.</text>
</comment>
<evidence type="ECO:0000256" key="6">
    <source>
        <dbReference type="ARBA" id="ARBA00022806"/>
    </source>
</evidence>
<dbReference type="GO" id="GO:0000716">
    <property type="term" value="P:transcription-coupled nucleotide-excision repair, DNA damage recognition"/>
    <property type="evidence" value="ECO:0007669"/>
    <property type="project" value="UniProtKB-UniRule"/>
</dbReference>
<feature type="domain" description="Helicase C-terminal" evidence="15">
    <location>
        <begin position="794"/>
        <end position="944"/>
    </location>
</feature>
<dbReference type="GO" id="GO:0006355">
    <property type="term" value="P:regulation of DNA-templated transcription"/>
    <property type="evidence" value="ECO:0007669"/>
    <property type="project" value="UniProtKB-UniRule"/>
</dbReference>
<dbReference type="Gene3D" id="2.40.10.170">
    <property type="match status" value="1"/>
</dbReference>
<evidence type="ECO:0000256" key="1">
    <source>
        <dbReference type="ARBA" id="ARBA00004496"/>
    </source>
</evidence>
<keyword evidence="17" id="KW-1185">Reference proteome</keyword>
<dbReference type="Pfam" id="PF02559">
    <property type="entry name" value="CarD_TRCF_RID"/>
    <property type="match status" value="1"/>
</dbReference>
<dbReference type="InterPro" id="IPR003711">
    <property type="entry name" value="CarD-like/TRCF_RID"/>
</dbReference>
<dbReference type="STRING" id="1121881.SAMN02745225_01405"/>
<dbReference type="FunFam" id="3.40.50.300:FF:000546">
    <property type="entry name" value="Transcription-repair-coupling factor"/>
    <property type="match status" value="1"/>
</dbReference>
<dbReference type="InterPro" id="IPR004576">
    <property type="entry name" value="Mfd"/>
</dbReference>
<evidence type="ECO:0000256" key="9">
    <source>
        <dbReference type="ARBA" id="ARBA00023204"/>
    </source>
</evidence>
<feature type="domain" description="Helicase ATP-binding" evidence="14">
    <location>
        <begin position="608"/>
        <end position="769"/>
    </location>
</feature>
<dbReference type="Gene3D" id="3.40.50.300">
    <property type="entry name" value="P-loop containing nucleotide triphosphate hydrolases"/>
    <property type="match status" value="2"/>
</dbReference>
<reference evidence="17" key="1">
    <citation type="submission" date="2016-11" db="EMBL/GenBank/DDBJ databases">
        <authorList>
            <person name="Varghese N."/>
            <person name="Submissions S."/>
        </authorList>
    </citation>
    <scope>NUCLEOTIDE SEQUENCE [LARGE SCALE GENOMIC DNA]</scope>
    <source>
        <strain evidence="17">DSM 19514</strain>
    </source>
</reference>
<keyword evidence="5 13" id="KW-0378">Hydrolase</keyword>
<keyword evidence="7 13" id="KW-0067">ATP-binding</keyword>
<keyword evidence="8 13" id="KW-0238">DNA-binding</keyword>
<sequence>MIDLLRLVNSYGAPVSSSPVVAEESGWPLFGALHLQRTPGSITFLVCANTNSALRVFEDLQVYLGQETVQYFPQLESLPFERVSPPRDLVGQRIKVLESLRKARSKESGTVVVMTVRALMQRLFDFNTSSLGKTLRVGNNIDLDALERSLYQLGYVREYVVETKGQFAVRGSIVDFFPPSFDLPVRVDLFGDEIEEIFEFDPEDQRRIGSLASVDLLPARECLIDDAVRVKAEVAAKEIPEGRSYFERIASGEYFDGVESWLYWLSSSEKTVASLLGDEDQVVLFEAGRLRGRANDLIEEELVLKKAISTSWGLDSGIDLPRFHVGLDDVLGSSDARLFLVEPALGQEKVVRSWGLSGRESEDLVRKIKDLLHQRYLVVVGVESPGSAEAIVSSFVEHEVDATLAESGWDPKAAQGHKVVVFSGAPLYQGAISSLSKVAVLSESDLSGRRRSHRHEATRRKQAVAKVDFEALEPGSYVVHDNHGIAIYRGMTKRTLAGAERDYLILEFKGSDKIYVPTEQISLITPYFGGERPTLSRLGGSDWQVTKAKARKAAQEVAQELVVLYQKRTVSEGHSFSADSIWQREVEERFPYELTRDQQRAISEVKADMESPKPMDRLVCGDVGFGKTEIAIRAAFKAIQDSKQVAMLVPTTLLAQQHYQTFLDRFEGKPVNVAMLSRFLTSKEARDVVKGLRDGSVDLVIGTHRLLAKDLQFKDLGLLIVDEEQRFGVNHKEQIKQLKSGVDVLTLTATPIPRTLEMSLTGIRDLSLLRTPPRRRQPILTHVGPYDEFAVSEAIRRELIREGQVFFVHNRVRDIESVAQRLRELVPEARVAVAHGQMDEGHLEQVVIDFWEGLYDVLVCTTIIESGIDMPTVNTLVVDRADTLGLGQLHQIRGRVGRSGVRAYAYLFYPDSERITDLAFDRLKTISENVELGSGYRIAMRDLEIRGAGNLLGESQSGHMAAVGYDLYVKMVKEAVADLNGEVQREHNPLPSVDIPVKAYIPEDYVERQDLRLDFYSRLSKASSLFDVDEMEAELKDRFGVLPVAVENLLRIVRLQVRLAERSVSTLSVLKRPGAVNYELRVSPVSIPRSRIVRLRRLYRSAVVREGQGELVVPVSNQIPLLEAVERFCSEIIFDESSTTAAIETI</sequence>
<keyword evidence="9 13" id="KW-0234">DNA repair</keyword>
<evidence type="ECO:0000313" key="17">
    <source>
        <dbReference type="Proteomes" id="UP000184295"/>
    </source>
</evidence>
<comment type="function">
    <text evidence="13">Couples transcription and DNA repair by recognizing RNA polymerase (RNAP) stalled at DNA lesions. Mediates ATP-dependent release of RNAP and its truncated transcript from the DNA, and recruitment of nucleotide excision repair machinery to the damaged site.</text>
</comment>
<dbReference type="InterPro" id="IPR001650">
    <property type="entry name" value="Helicase_C-like"/>
</dbReference>
<dbReference type="InterPro" id="IPR047112">
    <property type="entry name" value="RecG/Mfd"/>
</dbReference>
<evidence type="ECO:0000256" key="4">
    <source>
        <dbReference type="ARBA" id="ARBA00022763"/>
    </source>
</evidence>
<dbReference type="InterPro" id="IPR005118">
    <property type="entry name" value="TRCF_C"/>
</dbReference>
<evidence type="ECO:0000256" key="2">
    <source>
        <dbReference type="ARBA" id="ARBA00022490"/>
    </source>
</evidence>
<gene>
    <name evidence="13" type="primary">mfd</name>
    <name evidence="16" type="ORF">SAMN02745225_01405</name>
</gene>
<dbReference type="EMBL" id="FQUL01000018">
    <property type="protein sequence ID" value="SHE71359.1"/>
    <property type="molecule type" value="Genomic_DNA"/>
</dbReference>
<dbReference type="GO" id="GO:0003684">
    <property type="term" value="F:damaged DNA binding"/>
    <property type="evidence" value="ECO:0007669"/>
    <property type="project" value="InterPro"/>
</dbReference>
<comment type="similarity">
    <text evidence="11 13">In the C-terminal section; belongs to the helicase family. RecG subfamily.</text>
</comment>
<dbReference type="SUPFAM" id="SSF143517">
    <property type="entry name" value="TRCF domain-like"/>
    <property type="match status" value="1"/>
</dbReference>
<evidence type="ECO:0000256" key="12">
    <source>
        <dbReference type="ARBA" id="ARBA00070128"/>
    </source>
</evidence>
<dbReference type="Pfam" id="PF17757">
    <property type="entry name" value="UvrB_inter"/>
    <property type="match status" value="1"/>
</dbReference>
<dbReference type="SMART" id="SM01058">
    <property type="entry name" value="CarD_TRCF"/>
    <property type="match status" value="1"/>
</dbReference>
<dbReference type="Proteomes" id="UP000184295">
    <property type="component" value="Unassembled WGS sequence"/>
</dbReference>
<dbReference type="PANTHER" id="PTHR47964">
    <property type="entry name" value="ATP-DEPENDENT DNA HELICASE HOMOLOG RECG, CHLOROPLASTIC"/>
    <property type="match status" value="1"/>
</dbReference>
<protein>
    <recommendedName>
        <fullName evidence="12 13">Transcription-repair-coupling factor</fullName>
        <shortName evidence="13">TRCF</shortName>
        <ecNumber evidence="13">3.6.4.-</ecNumber>
    </recommendedName>
</protein>
<dbReference type="SMART" id="SM00490">
    <property type="entry name" value="HELICc"/>
    <property type="match status" value="1"/>
</dbReference>
<dbReference type="RefSeq" id="WP_072790473.1">
    <property type="nucleotide sequence ID" value="NZ_FQUL01000018.1"/>
</dbReference>
<evidence type="ECO:0000256" key="13">
    <source>
        <dbReference type="HAMAP-Rule" id="MF_00969"/>
    </source>
</evidence>
<evidence type="ECO:0000259" key="15">
    <source>
        <dbReference type="PROSITE" id="PS51194"/>
    </source>
</evidence>
<dbReference type="InterPro" id="IPR037235">
    <property type="entry name" value="TRCF-like_C_D7"/>
</dbReference>
<keyword evidence="3 13" id="KW-0547">Nucleotide-binding</keyword>
<evidence type="ECO:0000259" key="14">
    <source>
        <dbReference type="PROSITE" id="PS51192"/>
    </source>
</evidence>